<dbReference type="EMBL" id="JBBBZM010000121">
    <property type="protein sequence ID" value="KAL0633575.1"/>
    <property type="molecule type" value="Genomic_DNA"/>
</dbReference>
<accession>A0ABR3GCE2</accession>
<feature type="transmembrane region" description="Helical" evidence="2">
    <location>
        <begin position="89"/>
        <end position="111"/>
    </location>
</feature>
<evidence type="ECO:0000313" key="4">
    <source>
        <dbReference type="Proteomes" id="UP001447188"/>
    </source>
</evidence>
<feature type="region of interest" description="Disordered" evidence="1">
    <location>
        <begin position="410"/>
        <end position="464"/>
    </location>
</feature>
<dbReference type="PANTHER" id="PTHR42044">
    <property type="entry name" value="DUF676 DOMAIN-CONTAINING PROTEIN-RELATED"/>
    <property type="match status" value="1"/>
</dbReference>
<keyword evidence="2" id="KW-1133">Transmembrane helix</keyword>
<dbReference type="PANTHER" id="PTHR42044:SF2">
    <property type="entry name" value="DUF676 DOMAIN-CONTAINING PROTEIN"/>
    <property type="match status" value="1"/>
</dbReference>
<keyword evidence="2" id="KW-0472">Membrane</keyword>
<feature type="compositionally biased region" description="Basic and acidic residues" evidence="1">
    <location>
        <begin position="446"/>
        <end position="455"/>
    </location>
</feature>
<organism evidence="3 4">
    <name type="scientific">Discina gigas</name>
    <dbReference type="NCBI Taxonomy" id="1032678"/>
    <lineage>
        <taxon>Eukaryota</taxon>
        <taxon>Fungi</taxon>
        <taxon>Dikarya</taxon>
        <taxon>Ascomycota</taxon>
        <taxon>Pezizomycotina</taxon>
        <taxon>Pezizomycetes</taxon>
        <taxon>Pezizales</taxon>
        <taxon>Discinaceae</taxon>
        <taxon>Discina</taxon>
    </lineage>
</organism>
<gene>
    <name evidence="3" type="ORF">Q9L58_007535</name>
</gene>
<reference evidence="3 4" key="1">
    <citation type="submission" date="2024-02" db="EMBL/GenBank/DDBJ databases">
        <title>Discinaceae phylogenomics.</title>
        <authorList>
            <person name="Dirks A.C."/>
            <person name="James T.Y."/>
        </authorList>
    </citation>
    <scope>NUCLEOTIDE SEQUENCE [LARGE SCALE GENOMIC DNA]</scope>
    <source>
        <strain evidence="3 4">ACD0624</strain>
    </source>
</reference>
<protein>
    <recommendedName>
        <fullName evidence="5">DUF676 domain-containing protein</fullName>
    </recommendedName>
</protein>
<dbReference type="Proteomes" id="UP001447188">
    <property type="component" value="Unassembled WGS sequence"/>
</dbReference>
<feature type="transmembrane region" description="Helical" evidence="2">
    <location>
        <begin position="48"/>
        <end position="68"/>
    </location>
</feature>
<evidence type="ECO:0000256" key="2">
    <source>
        <dbReference type="SAM" id="Phobius"/>
    </source>
</evidence>
<dbReference type="InterPro" id="IPR029058">
    <property type="entry name" value="AB_hydrolase_fold"/>
</dbReference>
<feature type="transmembrane region" description="Helical" evidence="2">
    <location>
        <begin position="117"/>
        <end position="136"/>
    </location>
</feature>
<evidence type="ECO:0008006" key="5">
    <source>
        <dbReference type="Google" id="ProtNLM"/>
    </source>
</evidence>
<sequence length="482" mass="53227">MARISHPPALPLYEPRELFRMPVSYLPSQIDGGAFTTPLNFRDSPFQLLWADIKLVASLLLWIPHIFLPLKTTSSYSELYPSWMNMRDLALHVILGTLGTIFLLIVVPLVIAAPGVASAVFVLLCCGIVWACCIPLRAKTKVLNSKASLDEVDVRPEEAWVFVNGVTAGEHWLQANIDLLSLIFKRPVVGIHNRTYGVVFDLMECLVQRCFSYSTDSTRITYRHLKSVLQDQKITRVVCVAHSQGGIILATALDSLFADVPSGSFDKLEIYTFGCAANHFNNPARFVPPPHASGPSNATTLPQHRTPPEVGLIRHIEHYANEHDFVSRFGVLHFTRDKLSNRFVGKVFENKGHGGHLMNQHYLSRMFMAESSEFLDQVVDIDEDTAILRDEATGKQGGVDIEPTNIIAGAPAVDQGAGPPGRETSSSVAGVVRGETPESHAGGAGDWDHAEEYRRSLQAQRGKTVRDLSRLWKYKGGGLPKD</sequence>
<comment type="caution">
    <text evidence="3">The sequence shown here is derived from an EMBL/GenBank/DDBJ whole genome shotgun (WGS) entry which is preliminary data.</text>
</comment>
<proteinExistence type="predicted"/>
<keyword evidence="2" id="KW-0812">Transmembrane</keyword>
<evidence type="ECO:0000256" key="1">
    <source>
        <dbReference type="SAM" id="MobiDB-lite"/>
    </source>
</evidence>
<name>A0ABR3GCE2_9PEZI</name>
<dbReference type="SUPFAM" id="SSF53474">
    <property type="entry name" value="alpha/beta-Hydrolases"/>
    <property type="match status" value="1"/>
</dbReference>
<keyword evidence="4" id="KW-1185">Reference proteome</keyword>
<evidence type="ECO:0000313" key="3">
    <source>
        <dbReference type="EMBL" id="KAL0633575.1"/>
    </source>
</evidence>